<evidence type="ECO:0000256" key="1">
    <source>
        <dbReference type="SAM" id="SignalP"/>
    </source>
</evidence>
<reference evidence="4 5" key="1">
    <citation type="submission" date="2018-07" db="EMBL/GenBank/DDBJ databases">
        <title>Parabacteroides acidifaciens nov. sp., isolated from human feces.</title>
        <authorList>
            <person name="Wang Y.J."/>
        </authorList>
    </citation>
    <scope>NUCLEOTIDE SEQUENCE [LARGE SCALE GENOMIC DNA]</scope>
    <source>
        <strain evidence="4 5">426-9</strain>
    </source>
</reference>
<organism evidence="4 5">
    <name type="scientific">Parabacteroides acidifaciens</name>
    <dbReference type="NCBI Taxonomy" id="2290935"/>
    <lineage>
        <taxon>Bacteria</taxon>
        <taxon>Pseudomonadati</taxon>
        <taxon>Bacteroidota</taxon>
        <taxon>Bacteroidia</taxon>
        <taxon>Bacteroidales</taxon>
        <taxon>Tannerellaceae</taxon>
        <taxon>Parabacteroides</taxon>
    </lineage>
</organism>
<evidence type="ECO:0000313" key="6">
    <source>
        <dbReference type="Proteomes" id="UP000629596"/>
    </source>
</evidence>
<name>A0A3D8HBR4_9BACT</name>
<keyword evidence="6" id="KW-1185">Reference proteome</keyword>
<accession>A0A3D8HBR4</accession>
<dbReference type="AlphaFoldDB" id="A0A3D8HBR4"/>
<evidence type="ECO:0000259" key="2">
    <source>
        <dbReference type="Pfam" id="PF19910"/>
    </source>
</evidence>
<evidence type="ECO:0000313" key="5">
    <source>
        <dbReference type="Proteomes" id="UP000256321"/>
    </source>
</evidence>
<dbReference type="Proteomes" id="UP000629596">
    <property type="component" value="Unassembled WGS sequence"/>
</dbReference>
<dbReference type="RefSeq" id="WP_147292139.1">
    <property type="nucleotide sequence ID" value="NZ_JACRTI010000052.1"/>
</dbReference>
<evidence type="ECO:0000313" key="4">
    <source>
        <dbReference type="EMBL" id="RDU47987.1"/>
    </source>
</evidence>
<reference evidence="3 6" key="2">
    <citation type="submission" date="2020-08" db="EMBL/GenBank/DDBJ databases">
        <title>Genome public.</title>
        <authorList>
            <person name="Liu C."/>
            <person name="Sun Q."/>
        </authorList>
    </citation>
    <scope>NUCLEOTIDE SEQUENCE [LARGE SCALE GENOMIC DNA]</scope>
    <source>
        <strain evidence="3 6">426_9</strain>
    </source>
</reference>
<dbReference type="Pfam" id="PF19910">
    <property type="entry name" value="DUF6383"/>
    <property type="match status" value="1"/>
</dbReference>
<dbReference type="Proteomes" id="UP000256321">
    <property type="component" value="Unassembled WGS sequence"/>
</dbReference>
<keyword evidence="1" id="KW-0732">Signal</keyword>
<sequence>MNKKFSTLLAGVALLGAMSANAQQQTPVTAKPAATAVANPGQSLAAGDVVYLDYDASWQIDFTGAWTANSHKDSLIWNGAAVVGRSKAHIDSLLFKVDFEKTALDYNGTATFEYAFTFTSKVGKFAFAKPAAKKTASAYLKTDGALNKWVLAEKYLTDGGISTTGFGYVPFVVATRVSATDDTPKTVYVLVKNASGAMEVMEVNYNAAFTRELQSAAETTVAFDPTTGLGTIGSGTYALFRITGQIAQNFDITVAVGNIKDATGYLNPSFKFGTNVSTGEDNLLAAYNWEYTTAGYLKAIGAKQEGTGRDLYLTVDTAFYDVPNTRNYKLALDTLPTAGSAANWIRTADTYKFNIKASFVKDSITVIAQNTPKLTGNYFAQANAPIAVNSNANEELIIKKFGNKTVLTTKYAGDLTPTPSIIPSEFPTWELIDPEMAQFTSGDVYVIYDMNKMNGTQKNEYYGLPLVIDNMQSRTTQKFVNTNKFDQTLPSHQWVALKSDNINVYTFANRETGATADAPRKAAMGDIQLYVIDADENLYTYGSKADTIKMVKIDSKTLSPFDGYRVITKEEQMNKVFSLRFISELLGDEAYVEQNADSAMTVAVGNKDNAAEVRFFAMSTLYRTNDTIKIGVEDHELTVVPYTVKIGRYFLAYDSDKKVYRFTNKQYNEANAEEGQPYYDDRFVITKLAGGNVALVPFTTLLYGYGWEKLAIDSENGNAVRVALDSDLRHAFELTEPANRIFAEVLGNTDTTLVKVNFNSVENLGWKIAKGDDDFLYEGVAAELKAGGAEYESKAFDFKLDTAYVNRPGNTMPLYYITYDAVRGDSVPVSHIHDNGAGHVCPAPLVNDTVSGKFLFMMNDSLNISRANDLKYGYTYNYETYAKLQMIDAKHINDTLIVNRVNPVEADTLKAGDIDEDATVEQMQYQWLNYDNKALFAFRVNMDNKEEYAIYNPATGLYITYLNGFVVATSNAAFYTLKDENGFNVSNENIETSASSIKVMATKGAIQIVGAQGKKVVVSNILGQTVANTVITSDNATIAAPAGVVVVAVEGEEAVKAIVK</sequence>
<dbReference type="EMBL" id="QREV01000052">
    <property type="protein sequence ID" value="RDU47987.1"/>
    <property type="molecule type" value="Genomic_DNA"/>
</dbReference>
<dbReference type="InterPro" id="IPR045963">
    <property type="entry name" value="DUF6383"/>
</dbReference>
<feature type="signal peptide" evidence="1">
    <location>
        <begin position="1"/>
        <end position="22"/>
    </location>
</feature>
<comment type="caution">
    <text evidence="4">The sequence shown here is derived from an EMBL/GenBank/DDBJ whole genome shotgun (WGS) entry which is preliminary data.</text>
</comment>
<feature type="chain" id="PRO_5017678520" description="DUF6383 domain-containing protein" evidence="1">
    <location>
        <begin position="23"/>
        <end position="1060"/>
    </location>
</feature>
<feature type="domain" description="DUF6383" evidence="2">
    <location>
        <begin position="985"/>
        <end position="1059"/>
    </location>
</feature>
<dbReference type="EMBL" id="JACRTI010000052">
    <property type="protein sequence ID" value="MBC8603275.1"/>
    <property type="molecule type" value="Genomic_DNA"/>
</dbReference>
<evidence type="ECO:0000313" key="3">
    <source>
        <dbReference type="EMBL" id="MBC8603275.1"/>
    </source>
</evidence>
<proteinExistence type="predicted"/>
<protein>
    <recommendedName>
        <fullName evidence="2">DUF6383 domain-containing protein</fullName>
    </recommendedName>
</protein>
<gene>
    <name evidence="4" type="ORF">DWU89_16700</name>
    <name evidence="3" type="ORF">H8784_16300</name>
</gene>